<dbReference type="Proteomes" id="UP001432322">
    <property type="component" value="Unassembled WGS sequence"/>
</dbReference>
<dbReference type="InterPro" id="IPR009057">
    <property type="entry name" value="Homeodomain-like_sf"/>
</dbReference>
<evidence type="ECO:0000259" key="8">
    <source>
        <dbReference type="PROSITE" id="PS50071"/>
    </source>
</evidence>
<dbReference type="Pfam" id="PF00046">
    <property type="entry name" value="Homeodomain"/>
    <property type="match status" value="1"/>
</dbReference>
<protein>
    <recommendedName>
        <fullName evidence="8">Homeobox domain-containing protein</fullName>
    </recommendedName>
</protein>
<evidence type="ECO:0000256" key="5">
    <source>
        <dbReference type="PROSITE-ProRule" id="PRU00108"/>
    </source>
</evidence>
<proteinExistence type="predicted"/>
<accession>A0AAV5UYS6</accession>
<dbReference type="InterPro" id="IPR050394">
    <property type="entry name" value="Homeobox_NK-like"/>
</dbReference>
<feature type="compositionally biased region" description="Basic and acidic residues" evidence="7">
    <location>
        <begin position="107"/>
        <end position="119"/>
    </location>
</feature>
<name>A0AAV5UYS6_9BILA</name>
<comment type="subcellular location">
    <subcellularLocation>
        <location evidence="1 5 6">Nucleus</location>
    </subcellularLocation>
</comment>
<dbReference type="PANTHER" id="PTHR24340">
    <property type="entry name" value="HOMEOBOX PROTEIN NKX"/>
    <property type="match status" value="1"/>
</dbReference>
<dbReference type="SMART" id="SM00389">
    <property type="entry name" value="HOX"/>
    <property type="match status" value="1"/>
</dbReference>
<comment type="caution">
    <text evidence="9">The sequence shown here is derived from an EMBL/GenBank/DDBJ whole genome shotgun (WGS) entry which is preliminary data.</text>
</comment>
<evidence type="ECO:0000313" key="10">
    <source>
        <dbReference type="Proteomes" id="UP001432322"/>
    </source>
</evidence>
<keyword evidence="3 5" id="KW-0371">Homeobox</keyword>
<dbReference type="Gene3D" id="1.10.10.60">
    <property type="entry name" value="Homeodomain-like"/>
    <property type="match status" value="1"/>
</dbReference>
<dbReference type="GO" id="GO:0005634">
    <property type="term" value="C:nucleus"/>
    <property type="evidence" value="ECO:0007669"/>
    <property type="project" value="UniProtKB-SubCell"/>
</dbReference>
<evidence type="ECO:0000256" key="4">
    <source>
        <dbReference type="ARBA" id="ARBA00023242"/>
    </source>
</evidence>
<evidence type="ECO:0000256" key="1">
    <source>
        <dbReference type="ARBA" id="ARBA00004123"/>
    </source>
</evidence>
<dbReference type="SUPFAM" id="SSF46689">
    <property type="entry name" value="Homeodomain-like"/>
    <property type="match status" value="1"/>
</dbReference>
<feature type="non-terminal residue" evidence="9">
    <location>
        <position position="1"/>
    </location>
</feature>
<feature type="region of interest" description="Disordered" evidence="7">
    <location>
        <begin position="98"/>
        <end position="119"/>
    </location>
</feature>
<dbReference type="PANTHER" id="PTHR24340:SF82">
    <property type="entry name" value="HOMEOBOX PROTEIN VND"/>
    <property type="match status" value="1"/>
</dbReference>
<evidence type="ECO:0000313" key="9">
    <source>
        <dbReference type="EMBL" id="GMT12274.1"/>
    </source>
</evidence>
<keyword evidence="2 5" id="KW-0238">DNA-binding</keyword>
<dbReference type="PROSITE" id="PS00027">
    <property type="entry name" value="HOMEOBOX_1"/>
    <property type="match status" value="1"/>
</dbReference>
<evidence type="ECO:0000256" key="6">
    <source>
        <dbReference type="RuleBase" id="RU000682"/>
    </source>
</evidence>
<dbReference type="AlphaFoldDB" id="A0AAV5UYS6"/>
<evidence type="ECO:0000256" key="7">
    <source>
        <dbReference type="SAM" id="MobiDB-lite"/>
    </source>
</evidence>
<organism evidence="9 10">
    <name type="scientific">Pristionchus fissidentatus</name>
    <dbReference type="NCBI Taxonomy" id="1538716"/>
    <lineage>
        <taxon>Eukaryota</taxon>
        <taxon>Metazoa</taxon>
        <taxon>Ecdysozoa</taxon>
        <taxon>Nematoda</taxon>
        <taxon>Chromadorea</taxon>
        <taxon>Rhabditida</taxon>
        <taxon>Rhabditina</taxon>
        <taxon>Diplogasteromorpha</taxon>
        <taxon>Diplogasteroidea</taxon>
        <taxon>Neodiplogasteridae</taxon>
        <taxon>Pristionchus</taxon>
    </lineage>
</organism>
<feature type="non-terminal residue" evidence="9">
    <location>
        <position position="119"/>
    </location>
</feature>
<evidence type="ECO:0000256" key="3">
    <source>
        <dbReference type="ARBA" id="ARBA00023155"/>
    </source>
</evidence>
<dbReference type="InterPro" id="IPR001356">
    <property type="entry name" value="HD"/>
</dbReference>
<dbReference type="EMBL" id="BTSY01000001">
    <property type="protein sequence ID" value="GMT12274.1"/>
    <property type="molecule type" value="Genomic_DNA"/>
</dbReference>
<evidence type="ECO:0000256" key="2">
    <source>
        <dbReference type="ARBA" id="ARBA00023125"/>
    </source>
</evidence>
<feature type="domain" description="Homeobox" evidence="8">
    <location>
        <begin position="39"/>
        <end position="100"/>
    </location>
</feature>
<dbReference type="GO" id="GO:0030154">
    <property type="term" value="P:cell differentiation"/>
    <property type="evidence" value="ECO:0007669"/>
    <property type="project" value="TreeGrafter"/>
</dbReference>
<dbReference type="CDD" id="cd00086">
    <property type="entry name" value="homeodomain"/>
    <property type="match status" value="1"/>
</dbReference>
<reference evidence="9" key="1">
    <citation type="submission" date="2023-10" db="EMBL/GenBank/DDBJ databases">
        <title>Genome assembly of Pristionchus species.</title>
        <authorList>
            <person name="Yoshida K."/>
            <person name="Sommer R.J."/>
        </authorList>
    </citation>
    <scope>NUCLEOTIDE SEQUENCE</scope>
    <source>
        <strain evidence="9">RS5133</strain>
    </source>
</reference>
<dbReference type="PROSITE" id="PS50071">
    <property type="entry name" value="HOMEOBOX_2"/>
    <property type="match status" value="1"/>
</dbReference>
<keyword evidence="10" id="KW-1185">Reference proteome</keyword>
<dbReference type="GO" id="GO:0000981">
    <property type="term" value="F:DNA-binding transcription factor activity, RNA polymerase II-specific"/>
    <property type="evidence" value="ECO:0007669"/>
    <property type="project" value="InterPro"/>
</dbReference>
<keyword evidence="4 5" id="KW-0539">Nucleus</keyword>
<dbReference type="GO" id="GO:0000978">
    <property type="term" value="F:RNA polymerase II cis-regulatory region sequence-specific DNA binding"/>
    <property type="evidence" value="ECO:0007669"/>
    <property type="project" value="TreeGrafter"/>
</dbReference>
<dbReference type="InterPro" id="IPR017970">
    <property type="entry name" value="Homeobox_CS"/>
</dbReference>
<feature type="DNA-binding region" description="Homeobox" evidence="5">
    <location>
        <begin position="41"/>
        <end position="101"/>
    </location>
</feature>
<gene>
    <name evidence="9" type="ORF">PFISCL1PPCAC_3571</name>
</gene>
<sequence>AGGAWPSIGPRFANIAPSMPLPTTLSTASTCNQLFDAIGKKRRSRKLYTQAQTDELERQYRLNPYVSQKEDRLRISKITGIAEGKVKIWFQNRRYKGKHQGFGESSGSEKSEKEEADVK</sequence>